<dbReference type="Proteomes" id="UP000431264">
    <property type="component" value="Unassembled WGS sequence"/>
</dbReference>
<dbReference type="InterPro" id="IPR000073">
    <property type="entry name" value="AB_hydrolase_1"/>
</dbReference>
<feature type="domain" description="Peptidase S33 tripeptidyl aminopeptidase-like C-terminal" evidence="2">
    <location>
        <begin position="228"/>
        <end position="285"/>
    </location>
</feature>
<dbReference type="InterPro" id="IPR050471">
    <property type="entry name" value="AB_hydrolase"/>
</dbReference>
<dbReference type="InterPro" id="IPR013595">
    <property type="entry name" value="Pept_S33_TAP-like_C"/>
</dbReference>
<dbReference type="Pfam" id="PF08386">
    <property type="entry name" value="Abhydrolase_4"/>
    <property type="match status" value="1"/>
</dbReference>
<evidence type="ECO:0000313" key="4">
    <source>
        <dbReference type="Proteomes" id="UP000431264"/>
    </source>
</evidence>
<organism evidence="3 4">
    <name type="scientific">Flavobacterium profundi</name>
    <dbReference type="NCBI Taxonomy" id="1774945"/>
    <lineage>
        <taxon>Bacteria</taxon>
        <taxon>Pseudomonadati</taxon>
        <taxon>Bacteroidota</taxon>
        <taxon>Flavobacteriia</taxon>
        <taxon>Flavobacteriales</taxon>
        <taxon>Flavobacteriaceae</taxon>
        <taxon>Flavobacterium</taxon>
    </lineage>
</organism>
<dbReference type="PANTHER" id="PTHR43433:SF5">
    <property type="entry name" value="AB HYDROLASE-1 DOMAIN-CONTAINING PROTEIN"/>
    <property type="match status" value="1"/>
</dbReference>
<reference evidence="4" key="1">
    <citation type="submission" date="2019-05" db="EMBL/GenBank/DDBJ databases">
        <title>Flavobacterium profundi sp. nov., isolated from a deep-sea seamount.</title>
        <authorList>
            <person name="Zhang D.-C."/>
        </authorList>
    </citation>
    <scope>NUCLEOTIDE SEQUENCE [LARGE SCALE GENOMIC DNA]</scope>
    <source>
        <strain evidence="4">TP390</strain>
    </source>
</reference>
<sequence>MPKRKKPITSNSIPKTILFFFSVLQKISTVLTVKFASLLFKSPIKYKIPKREYLMDQKSKQQLVYIPKIKKQIMTYEYGEGSKKILLVHGWSGRGTQLVKIADKLLELGYSTISFDAPAHGKSTGSSTLMPEFIESILELEKIYGPFEYAIGHSLGSMSILNAIKEGLPIKKAVIIGSGDSVNDILLDFVSNLKLKSNIASKIRAHFEKKYQINMESYSAYIAAKSCNIPILVIHDKNDEDVPYTASENIHKNLKNSTLLLTEKLGHRKILGNEKVIEAISHFLEY</sequence>
<dbReference type="OrthoDB" id="9785847at2"/>
<comment type="caution">
    <text evidence="3">The sequence shown here is derived from an EMBL/GenBank/DDBJ whole genome shotgun (WGS) entry which is preliminary data.</text>
</comment>
<dbReference type="Gene3D" id="3.40.50.1820">
    <property type="entry name" value="alpha/beta hydrolase"/>
    <property type="match status" value="1"/>
</dbReference>
<evidence type="ECO:0000259" key="2">
    <source>
        <dbReference type="Pfam" id="PF08386"/>
    </source>
</evidence>
<dbReference type="PANTHER" id="PTHR43433">
    <property type="entry name" value="HYDROLASE, ALPHA/BETA FOLD FAMILY PROTEIN"/>
    <property type="match status" value="1"/>
</dbReference>
<dbReference type="Pfam" id="PF00561">
    <property type="entry name" value="Abhydrolase_1"/>
    <property type="match status" value="1"/>
</dbReference>
<protein>
    <submittedName>
        <fullName evidence="3">Alpha/beta fold hydrolase</fullName>
    </submittedName>
</protein>
<dbReference type="SUPFAM" id="SSF53474">
    <property type="entry name" value="alpha/beta-Hydrolases"/>
    <property type="match status" value="1"/>
</dbReference>
<dbReference type="AlphaFoldDB" id="A0A6I4IEB0"/>
<keyword evidence="4" id="KW-1185">Reference proteome</keyword>
<gene>
    <name evidence="3" type="ORF">GOQ30_01805</name>
</gene>
<feature type="domain" description="AB hydrolase-1" evidence="1">
    <location>
        <begin position="85"/>
        <end position="205"/>
    </location>
</feature>
<evidence type="ECO:0000259" key="1">
    <source>
        <dbReference type="Pfam" id="PF00561"/>
    </source>
</evidence>
<dbReference type="GO" id="GO:0016787">
    <property type="term" value="F:hydrolase activity"/>
    <property type="evidence" value="ECO:0007669"/>
    <property type="project" value="UniProtKB-KW"/>
</dbReference>
<keyword evidence="3" id="KW-0378">Hydrolase</keyword>
<accession>A0A6I4IEB0</accession>
<proteinExistence type="predicted"/>
<dbReference type="InterPro" id="IPR029058">
    <property type="entry name" value="AB_hydrolase_fold"/>
</dbReference>
<dbReference type="EMBL" id="WQLW01000001">
    <property type="protein sequence ID" value="MVO07898.1"/>
    <property type="molecule type" value="Genomic_DNA"/>
</dbReference>
<dbReference type="RefSeq" id="WP_140996290.1">
    <property type="nucleotide sequence ID" value="NZ_VDCZ01000001.1"/>
</dbReference>
<name>A0A6I4IEB0_9FLAO</name>
<evidence type="ECO:0000313" key="3">
    <source>
        <dbReference type="EMBL" id="MVO07898.1"/>
    </source>
</evidence>